<dbReference type="EMBL" id="KE504143">
    <property type="protein sequence ID" value="EPT01304.1"/>
    <property type="molecule type" value="Genomic_DNA"/>
</dbReference>
<dbReference type="OrthoDB" id="2798875at2759"/>
<keyword evidence="1" id="KW-0521">NADP</keyword>
<dbReference type="STRING" id="743788.S8EDM1"/>
<evidence type="ECO:0000259" key="3">
    <source>
        <dbReference type="Pfam" id="PF05368"/>
    </source>
</evidence>
<protein>
    <recommendedName>
        <fullName evidence="3">NmrA-like domain-containing protein</fullName>
    </recommendedName>
</protein>
<gene>
    <name evidence="4" type="ORF">FOMPIDRAFT_1120852</name>
</gene>
<dbReference type="InterPro" id="IPR008030">
    <property type="entry name" value="NmrA-like"/>
</dbReference>
<dbReference type="InParanoid" id="S8EDM1"/>
<dbReference type="AlphaFoldDB" id="S8EDM1"/>
<name>S8EDM1_FOMSC</name>
<dbReference type="InterPro" id="IPR036291">
    <property type="entry name" value="NAD(P)-bd_dom_sf"/>
</dbReference>
<dbReference type="SUPFAM" id="SSF51735">
    <property type="entry name" value="NAD(P)-binding Rossmann-fold domains"/>
    <property type="match status" value="1"/>
</dbReference>
<keyword evidence="2" id="KW-0560">Oxidoreductase</keyword>
<dbReference type="Gene3D" id="3.90.25.10">
    <property type="entry name" value="UDP-galactose 4-epimerase, domain 1"/>
    <property type="match status" value="1"/>
</dbReference>
<dbReference type="eggNOG" id="ENOG502QPMY">
    <property type="taxonomic scope" value="Eukaryota"/>
</dbReference>
<evidence type="ECO:0000256" key="1">
    <source>
        <dbReference type="ARBA" id="ARBA00022857"/>
    </source>
</evidence>
<dbReference type="GO" id="GO:0016491">
    <property type="term" value="F:oxidoreductase activity"/>
    <property type="evidence" value="ECO:0007669"/>
    <property type="project" value="UniProtKB-KW"/>
</dbReference>
<feature type="domain" description="NmrA-like" evidence="3">
    <location>
        <begin position="5"/>
        <end position="205"/>
    </location>
</feature>
<evidence type="ECO:0000256" key="2">
    <source>
        <dbReference type="ARBA" id="ARBA00023002"/>
    </source>
</evidence>
<accession>S8EDM1</accession>
<proteinExistence type="predicted"/>
<dbReference type="PANTHER" id="PTHR47706:SF9">
    <property type="entry name" value="NMRA-LIKE DOMAIN-CONTAINING PROTEIN-RELATED"/>
    <property type="match status" value="1"/>
</dbReference>
<evidence type="ECO:0000313" key="4">
    <source>
        <dbReference type="EMBL" id="EPT01304.1"/>
    </source>
</evidence>
<evidence type="ECO:0000313" key="5">
    <source>
        <dbReference type="Proteomes" id="UP000015241"/>
    </source>
</evidence>
<keyword evidence="5" id="KW-1185">Reference proteome</keyword>
<sequence>MVDKKPLVLVLGATGNTGRSIVDGLLKSGQYSVAALTRPSSASKPEVDVLRSQGVEIRIGDYTSDPPEKLAEYVDNVFALVSAVSAKGTEPQKAILKVAVDKGVKRIIPSDFGTPGAKDVRALNDVKLEIRDLMKDWCAASNGVSTYTFVDIGWWMEYLLPSSSKYHTRHDKPFIMTDVTTVGAYIARILGDPRAANRYVIVWQDELPLRKAREIAEVASGEAEAIRKRRYMTSVSFPVTRARPATMDADALPRAIWNISEYMISIHYLGECTLENAKKLGAVDVRELYPDIVPKSFEHFAKSHYNAGSAA</sequence>
<reference evidence="4 5" key="1">
    <citation type="journal article" date="2012" name="Science">
        <title>The Paleozoic origin of enzymatic lignin decomposition reconstructed from 31 fungal genomes.</title>
        <authorList>
            <person name="Floudas D."/>
            <person name="Binder M."/>
            <person name="Riley R."/>
            <person name="Barry K."/>
            <person name="Blanchette R.A."/>
            <person name="Henrissat B."/>
            <person name="Martinez A.T."/>
            <person name="Otillar R."/>
            <person name="Spatafora J.W."/>
            <person name="Yadav J.S."/>
            <person name="Aerts A."/>
            <person name="Benoit I."/>
            <person name="Boyd A."/>
            <person name="Carlson A."/>
            <person name="Copeland A."/>
            <person name="Coutinho P.M."/>
            <person name="de Vries R.P."/>
            <person name="Ferreira P."/>
            <person name="Findley K."/>
            <person name="Foster B."/>
            <person name="Gaskell J."/>
            <person name="Glotzer D."/>
            <person name="Gorecki P."/>
            <person name="Heitman J."/>
            <person name="Hesse C."/>
            <person name="Hori C."/>
            <person name="Igarashi K."/>
            <person name="Jurgens J.A."/>
            <person name="Kallen N."/>
            <person name="Kersten P."/>
            <person name="Kohler A."/>
            <person name="Kuees U."/>
            <person name="Kumar T.K.A."/>
            <person name="Kuo A."/>
            <person name="LaButti K."/>
            <person name="Larrondo L.F."/>
            <person name="Lindquist E."/>
            <person name="Ling A."/>
            <person name="Lombard V."/>
            <person name="Lucas S."/>
            <person name="Lundell T."/>
            <person name="Martin R."/>
            <person name="McLaughlin D.J."/>
            <person name="Morgenstern I."/>
            <person name="Morin E."/>
            <person name="Murat C."/>
            <person name="Nagy L.G."/>
            <person name="Nolan M."/>
            <person name="Ohm R.A."/>
            <person name="Patyshakuliyeva A."/>
            <person name="Rokas A."/>
            <person name="Ruiz-Duenas F.J."/>
            <person name="Sabat G."/>
            <person name="Salamov A."/>
            <person name="Samejima M."/>
            <person name="Schmutz J."/>
            <person name="Slot J.C."/>
            <person name="St John F."/>
            <person name="Stenlid J."/>
            <person name="Sun H."/>
            <person name="Sun S."/>
            <person name="Syed K."/>
            <person name="Tsang A."/>
            <person name="Wiebenga A."/>
            <person name="Young D."/>
            <person name="Pisabarro A."/>
            <person name="Eastwood D.C."/>
            <person name="Martin F."/>
            <person name="Cullen D."/>
            <person name="Grigoriev I.V."/>
            <person name="Hibbett D.S."/>
        </authorList>
    </citation>
    <scope>NUCLEOTIDE SEQUENCE</scope>
    <source>
        <strain evidence="5">FP-58527</strain>
    </source>
</reference>
<dbReference type="Gene3D" id="3.40.50.720">
    <property type="entry name" value="NAD(P)-binding Rossmann-like Domain"/>
    <property type="match status" value="1"/>
</dbReference>
<dbReference type="Pfam" id="PF05368">
    <property type="entry name" value="NmrA"/>
    <property type="match status" value="1"/>
</dbReference>
<dbReference type="InterPro" id="IPR051609">
    <property type="entry name" value="NmrA/Isoflavone_reductase-like"/>
</dbReference>
<dbReference type="HOGENOM" id="CLU_044876_6_0_1"/>
<dbReference type="Proteomes" id="UP000015241">
    <property type="component" value="Unassembled WGS sequence"/>
</dbReference>
<dbReference type="PANTHER" id="PTHR47706">
    <property type="entry name" value="NMRA-LIKE FAMILY PROTEIN"/>
    <property type="match status" value="1"/>
</dbReference>
<organism evidence="4 5">
    <name type="scientific">Fomitopsis schrenkii</name>
    <name type="common">Brown rot fungus</name>
    <dbReference type="NCBI Taxonomy" id="2126942"/>
    <lineage>
        <taxon>Eukaryota</taxon>
        <taxon>Fungi</taxon>
        <taxon>Dikarya</taxon>
        <taxon>Basidiomycota</taxon>
        <taxon>Agaricomycotina</taxon>
        <taxon>Agaricomycetes</taxon>
        <taxon>Polyporales</taxon>
        <taxon>Fomitopsis</taxon>
    </lineage>
</organism>